<comment type="similarity">
    <text evidence="1">Belongs to the short-chain dehydrogenases/reductases (SDR) family.</text>
</comment>
<dbReference type="PROSITE" id="PS00061">
    <property type="entry name" value="ADH_SHORT"/>
    <property type="match status" value="1"/>
</dbReference>
<dbReference type="SMART" id="SM00822">
    <property type="entry name" value="PKS_KR"/>
    <property type="match status" value="1"/>
</dbReference>
<evidence type="ECO:0000256" key="2">
    <source>
        <dbReference type="ARBA" id="ARBA00023002"/>
    </source>
</evidence>
<evidence type="ECO:0000313" key="8">
    <source>
        <dbReference type="Proteomes" id="UP000501753"/>
    </source>
</evidence>
<accession>A0A3Q9KYZ7</accession>
<dbReference type="EMBL" id="CP029078">
    <property type="protein sequence ID" value="QCN84244.1"/>
    <property type="molecule type" value="Genomic_DNA"/>
</dbReference>
<dbReference type="InterPro" id="IPR002347">
    <property type="entry name" value="SDR_fam"/>
</dbReference>
<dbReference type="AlphaFoldDB" id="A0A3Q9KYZ7"/>
<sequence length="328" mass="34366">MTTFDKPGRRTAPSALVTGGSRGLGLSIARRLAGRGFVVTIVARDPGELERAAALLREEAGAEVRTAVCDVRDRTAVREVMRATHARDGLDTVVACAGVIQVAPVESIGAKEFDDALDVIFRGTVHTALEALPYLRRAKGRLALIGSVGGLLGVPHLLPYACAKAAVGTLGEGLRAEYQADGVSVTTVHPGLMRTGSHRQAEFGGDTGAEFGWFSALAGAPLVSMDADRAARRIVDAVVRRRTRLVLTPAAKAAQLAHGVAPALTTRLTAVATRLLPAPGGDGTLRQGHEAGAPRGPLARRLRAWGSARNDRAARRLNQTRPGPRTSS</sequence>
<name>A0A3Q9KYZ7_STRGD</name>
<dbReference type="GO" id="GO:0016020">
    <property type="term" value="C:membrane"/>
    <property type="evidence" value="ECO:0007669"/>
    <property type="project" value="TreeGrafter"/>
</dbReference>
<dbReference type="RefSeq" id="WP_127181681.1">
    <property type="nucleotide sequence ID" value="NZ_CP029078.1"/>
</dbReference>
<dbReference type="KEGG" id="sgd:ELQ87_35245"/>
<feature type="region of interest" description="Disordered" evidence="3">
    <location>
        <begin position="279"/>
        <end position="298"/>
    </location>
</feature>
<dbReference type="InterPro" id="IPR036291">
    <property type="entry name" value="NAD(P)-bd_dom_sf"/>
</dbReference>
<dbReference type="GO" id="GO:0016491">
    <property type="term" value="F:oxidoreductase activity"/>
    <property type="evidence" value="ECO:0007669"/>
    <property type="project" value="UniProtKB-KW"/>
</dbReference>
<dbReference type="Proteomes" id="UP000501753">
    <property type="component" value="Chromosome"/>
</dbReference>
<organism evidence="5 7">
    <name type="scientific">Streptomyces griseoviridis</name>
    <dbReference type="NCBI Taxonomy" id="45398"/>
    <lineage>
        <taxon>Bacteria</taxon>
        <taxon>Bacillati</taxon>
        <taxon>Actinomycetota</taxon>
        <taxon>Actinomycetes</taxon>
        <taxon>Kitasatosporales</taxon>
        <taxon>Streptomycetaceae</taxon>
        <taxon>Streptomyces</taxon>
    </lineage>
</organism>
<evidence type="ECO:0000256" key="1">
    <source>
        <dbReference type="ARBA" id="ARBA00006484"/>
    </source>
</evidence>
<evidence type="ECO:0000256" key="3">
    <source>
        <dbReference type="SAM" id="MobiDB-lite"/>
    </source>
</evidence>
<reference evidence="6 8" key="1">
    <citation type="submission" date="2018-04" db="EMBL/GenBank/DDBJ databases">
        <title>Complete genome sequences of Streptomyces griseoviridis K61 and characterization of antagonistic properties of biological control agents.</title>
        <authorList>
            <person name="Mariita R.M."/>
            <person name="Sello J.K."/>
        </authorList>
    </citation>
    <scope>NUCLEOTIDE SEQUENCE [LARGE SCALE GENOMIC DNA]</scope>
    <source>
        <strain evidence="6 8">K61</strain>
    </source>
</reference>
<feature type="region of interest" description="Disordered" evidence="3">
    <location>
        <begin position="307"/>
        <end position="328"/>
    </location>
</feature>
<reference evidence="5 7" key="2">
    <citation type="submission" date="2018-12" db="EMBL/GenBank/DDBJ databases">
        <title>Streptomyces griseoviridis F1-27 complete genome.</title>
        <authorList>
            <person name="Mariita R.M."/>
            <person name="Sello J.K."/>
        </authorList>
    </citation>
    <scope>NUCLEOTIDE SEQUENCE [LARGE SCALE GENOMIC DNA]</scope>
    <source>
        <strain evidence="5 7">F1-27</strain>
    </source>
</reference>
<dbReference type="Proteomes" id="UP000271291">
    <property type="component" value="Chromosome"/>
</dbReference>
<dbReference type="SUPFAM" id="SSF51735">
    <property type="entry name" value="NAD(P)-binding Rossmann-fold domains"/>
    <property type="match status" value="1"/>
</dbReference>
<dbReference type="InterPro" id="IPR057326">
    <property type="entry name" value="KR_dom"/>
</dbReference>
<evidence type="ECO:0000313" key="6">
    <source>
        <dbReference type="EMBL" id="QCN84244.1"/>
    </source>
</evidence>
<gene>
    <name evidence="6" type="ORF">DDJ31_04005</name>
    <name evidence="5" type="ORF">ELQ87_35245</name>
</gene>
<dbReference type="InterPro" id="IPR020904">
    <property type="entry name" value="Sc_DH/Rdtase_CS"/>
</dbReference>
<protein>
    <submittedName>
        <fullName evidence="5">SDR family NAD(P)-dependent oxidoreductase</fullName>
    </submittedName>
    <submittedName>
        <fullName evidence="6">Short-chain dehydrogenase</fullName>
    </submittedName>
</protein>
<proteinExistence type="inferred from homology"/>
<feature type="compositionally biased region" description="Polar residues" evidence="3">
    <location>
        <begin position="317"/>
        <end position="328"/>
    </location>
</feature>
<feature type="domain" description="Ketoreductase" evidence="4">
    <location>
        <begin position="13"/>
        <end position="191"/>
    </location>
</feature>
<dbReference type="EMBL" id="CP034687">
    <property type="protein sequence ID" value="AZS88911.1"/>
    <property type="molecule type" value="Genomic_DNA"/>
</dbReference>
<keyword evidence="8" id="KW-1185">Reference proteome</keyword>
<evidence type="ECO:0000259" key="4">
    <source>
        <dbReference type="SMART" id="SM00822"/>
    </source>
</evidence>
<dbReference type="Gene3D" id="3.40.50.720">
    <property type="entry name" value="NAD(P)-binding Rossmann-like Domain"/>
    <property type="match status" value="1"/>
</dbReference>
<keyword evidence="2" id="KW-0560">Oxidoreductase</keyword>
<dbReference type="OrthoDB" id="151996at2"/>
<dbReference type="Pfam" id="PF00106">
    <property type="entry name" value="adh_short"/>
    <property type="match status" value="1"/>
</dbReference>
<dbReference type="PRINTS" id="PR00081">
    <property type="entry name" value="GDHRDH"/>
</dbReference>
<dbReference type="PANTHER" id="PTHR44196:SF1">
    <property type="entry name" value="DEHYDROGENASE_REDUCTASE SDR FAMILY MEMBER 7B"/>
    <property type="match status" value="1"/>
</dbReference>
<evidence type="ECO:0000313" key="7">
    <source>
        <dbReference type="Proteomes" id="UP000271291"/>
    </source>
</evidence>
<evidence type="ECO:0000313" key="5">
    <source>
        <dbReference type="EMBL" id="AZS88911.1"/>
    </source>
</evidence>
<dbReference type="PANTHER" id="PTHR44196">
    <property type="entry name" value="DEHYDROGENASE/REDUCTASE SDR FAMILY MEMBER 7B"/>
    <property type="match status" value="1"/>
</dbReference>